<dbReference type="EMBL" id="CM004394">
    <property type="protein sequence ID" value="OAY44462.1"/>
    <property type="molecule type" value="Genomic_DNA"/>
</dbReference>
<reference evidence="1" key="1">
    <citation type="submission" date="2016-02" db="EMBL/GenBank/DDBJ databases">
        <title>WGS assembly of Manihot esculenta.</title>
        <authorList>
            <person name="Bredeson J.V."/>
            <person name="Prochnik S.E."/>
            <person name="Lyons J.B."/>
            <person name="Schmutz J."/>
            <person name="Grimwood J."/>
            <person name="Vrebalov J."/>
            <person name="Bart R.S."/>
            <person name="Amuge T."/>
            <person name="Ferguson M.E."/>
            <person name="Green R."/>
            <person name="Putnam N."/>
            <person name="Stites J."/>
            <person name="Rounsley S."/>
            <person name="Rokhsar D.S."/>
        </authorList>
    </citation>
    <scope>NUCLEOTIDE SEQUENCE [LARGE SCALE GENOMIC DNA]</scope>
    <source>
        <tissue evidence="1">Leaf</tissue>
    </source>
</reference>
<gene>
    <name evidence="1" type="ORF">MANES_08G152400</name>
</gene>
<protein>
    <submittedName>
        <fullName evidence="1">Uncharacterized protein</fullName>
    </submittedName>
</protein>
<evidence type="ECO:0000313" key="1">
    <source>
        <dbReference type="EMBL" id="OAY44462.1"/>
    </source>
</evidence>
<dbReference type="AlphaFoldDB" id="A0A2C9VGH9"/>
<sequence length="36" mass="4167">MQVLSLQNSKLPISFPCSYFLFIFIRFLDNQAANCP</sequence>
<organism evidence="1">
    <name type="scientific">Manihot esculenta</name>
    <name type="common">Cassava</name>
    <name type="synonym">Jatropha manihot</name>
    <dbReference type="NCBI Taxonomy" id="3983"/>
    <lineage>
        <taxon>Eukaryota</taxon>
        <taxon>Viridiplantae</taxon>
        <taxon>Streptophyta</taxon>
        <taxon>Embryophyta</taxon>
        <taxon>Tracheophyta</taxon>
        <taxon>Spermatophyta</taxon>
        <taxon>Magnoliopsida</taxon>
        <taxon>eudicotyledons</taxon>
        <taxon>Gunneridae</taxon>
        <taxon>Pentapetalae</taxon>
        <taxon>rosids</taxon>
        <taxon>fabids</taxon>
        <taxon>Malpighiales</taxon>
        <taxon>Euphorbiaceae</taxon>
        <taxon>Crotonoideae</taxon>
        <taxon>Manihoteae</taxon>
        <taxon>Manihot</taxon>
    </lineage>
</organism>
<name>A0A2C9VGH9_MANES</name>
<proteinExistence type="predicted"/>
<accession>A0A2C9VGH9</accession>